<evidence type="ECO:0000256" key="6">
    <source>
        <dbReference type="ARBA" id="ARBA00023136"/>
    </source>
</evidence>
<evidence type="ECO:0000313" key="9">
    <source>
        <dbReference type="EMBL" id="SFI85142.1"/>
    </source>
</evidence>
<evidence type="ECO:0000256" key="1">
    <source>
        <dbReference type="ARBA" id="ARBA00004370"/>
    </source>
</evidence>
<dbReference type="GO" id="GO:0016746">
    <property type="term" value="F:acyltransferase activity"/>
    <property type="evidence" value="ECO:0007669"/>
    <property type="project" value="UniProtKB-KW"/>
</dbReference>
<dbReference type="Pfam" id="PF01553">
    <property type="entry name" value="Acyltransferase"/>
    <property type="match status" value="1"/>
</dbReference>
<dbReference type="SMART" id="SM00563">
    <property type="entry name" value="PlsC"/>
    <property type="match status" value="1"/>
</dbReference>
<dbReference type="CDD" id="cd07989">
    <property type="entry name" value="LPLAT_AGPAT-like"/>
    <property type="match status" value="1"/>
</dbReference>
<reference evidence="10" key="1">
    <citation type="submission" date="2016-10" db="EMBL/GenBank/DDBJ databases">
        <authorList>
            <person name="Varghese N."/>
            <person name="Submissions S."/>
        </authorList>
    </citation>
    <scope>NUCLEOTIDE SEQUENCE [LARGE SCALE GENOMIC DNA]</scope>
    <source>
        <strain evidence="10">DSM 21857</strain>
    </source>
</reference>
<organism evidence="9 10">
    <name type="scientific">Aquamicrobium aerolatum DSM 21857</name>
    <dbReference type="NCBI Taxonomy" id="1121003"/>
    <lineage>
        <taxon>Bacteria</taxon>
        <taxon>Pseudomonadati</taxon>
        <taxon>Pseudomonadota</taxon>
        <taxon>Alphaproteobacteria</taxon>
        <taxon>Hyphomicrobiales</taxon>
        <taxon>Phyllobacteriaceae</taxon>
        <taxon>Aerobium</taxon>
    </lineage>
</organism>
<keyword evidence="4" id="KW-1133">Transmembrane helix</keyword>
<evidence type="ECO:0000256" key="2">
    <source>
        <dbReference type="ARBA" id="ARBA00022679"/>
    </source>
</evidence>
<dbReference type="GO" id="GO:0016020">
    <property type="term" value="C:membrane"/>
    <property type="evidence" value="ECO:0007669"/>
    <property type="project" value="UniProtKB-SubCell"/>
</dbReference>
<dbReference type="GO" id="GO:0006629">
    <property type="term" value="P:lipid metabolic process"/>
    <property type="evidence" value="ECO:0007669"/>
    <property type="project" value="UniProtKB-KW"/>
</dbReference>
<gene>
    <name evidence="9" type="ORF">SAMN03080618_01516</name>
</gene>
<keyword evidence="10" id="KW-1185">Reference proteome</keyword>
<evidence type="ECO:0000313" key="10">
    <source>
        <dbReference type="Proteomes" id="UP000242763"/>
    </source>
</evidence>
<evidence type="ECO:0000256" key="7">
    <source>
        <dbReference type="ARBA" id="ARBA00023315"/>
    </source>
</evidence>
<evidence type="ECO:0000256" key="4">
    <source>
        <dbReference type="ARBA" id="ARBA00022989"/>
    </source>
</evidence>
<comment type="subcellular location">
    <subcellularLocation>
        <location evidence="1">Membrane</location>
    </subcellularLocation>
</comment>
<keyword evidence="2 9" id="KW-0808">Transferase</keyword>
<protein>
    <submittedName>
        <fullName evidence="9">1-acyl-sn-glycerol-3-phosphate acyltransferase</fullName>
    </submittedName>
</protein>
<keyword evidence="6" id="KW-0472">Membrane</keyword>
<dbReference type="RefSeq" id="WP_091520516.1">
    <property type="nucleotide sequence ID" value="NZ_FORF01000007.1"/>
</dbReference>
<proteinExistence type="predicted"/>
<dbReference type="InterPro" id="IPR002123">
    <property type="entry name" value="Plipid/glycerol_acylTrfase"/>
</dbReference>
<feature type="domain" description="Phospholipid/glycerol acyltransferase" evidence="8">
    <location>
        <begin position="67"/>
        <end position="186"/>
    </location>
</feature>
<dbReference type="PANTHER" id="PTHR23063:SF52">
    <property type="entry name" value="LYSOPHOSPHATIDYLCHOLINE ACYLTRANSFERASE"/>
    <property type="match status" value="1"/>
</dbReference>
<dbReference type="AlphaFoldDB" id="A0A1I3LKA0"/>
<dbReference type="Proteomes" id="UP000242763">
    <property type="component" value="Unassembled WGS sequence"/>
</dbReference>
<sequence length="263" mass="28524">MIGWLRLVLGLAIVAIATPPMALWQMMALRTGWADEGTAPRLWHHLVTRVLGIRIHVHGQMATQRPLLIASNHISWTDIMVLGSLADLHFIAKLEVGSWPLLGRLAKLQRTVFVDRGARRKAGAQVGEIASRISDGDPMVLFPEGSTGDGNVLLPFKSTLFAAAASAMNGEGGEPPVIQPVAIVYTRLQGLPMGRGLRPHIAWIGDQTLVPHLTSLLRTGAVDVEVHFGTPISVGPGLSRKHLARDVEQQVRMMMAAALRNPR</sequence>
<evidence type="ECO:0000256" key="3">
    <source>
        <dbReference type="ARBA" id="ARBA00022692"/>
    </source>
</evidence>
<dbReference type="SUPFAM" id="SSF69593">
    <property type="entry name" value="Glycerol-3-phosphate (1)-acyltransferase"/>
    <property type="match status" value="1"/>
</dbReference>
<keyword evidence="5" id="KW-0443">Lipid metabolism</keyword>
<dbReference type="PANTHER" id="PTHR23063">
    <property type="entry name" value="PHOSPHOLIPID ACYLTRANSFERASE"/>
    <property type="match status" value="1"/>
</dbReference>
<accession>A0A1I3LKA0</accession>
<keyword evidence="7 9" id="KW-0012">Acyltransferase</keyword>
<name>A0A1I3LKA0_9HYPH</name>
<dbReference type="OrthoDB" id="9806880at2"/>
<dbReference type="EMBL" id="FORF01000007">
    <property type="protein sequence ID" value="SFI85142.1"/>
    <property type="molecule type" value="Genomic_DNA"/>
</dbReference>
<evidence type="ECO:0000259" key="8">
    <source>
        <dbReference type="SMART" id="SM00563"/>
    </source>
</evidence>
<keyword evidence="3" id="KW-0812">Transmembrane</keyword>
<evidence type="ECO:0000256" key="5">
    <source>
        <dbReference type="ARBA" id="ARBA00023098"/>
    </source>
</evidence>
<dbReference type="STRING" id="1121003.SAMN03080618_01516"/>